<dbReference type="Proteomes" id="UP001596147">
    <property type="component" value="Unassembled WGS sequence"/>
</dbReference>
<dbReference type="PANTHER" id="PTHR10628">
    <property type="entry name" value="SIALIDASE"/>
    <property type="match status" value="1"/>
</dbReference>
<proteinExistence type="inferred from homology"/>
<dbReference type="InterPro" id="IPR058094">
    <property type="entry name" value="Ig-like_OmpL47-like"/>
</dbReference>
<dbReference type="GO" id="GO:0004308">
    <property type="term" value="F:exo-alpha-sialidase activity"/>
    <property type="evidence" value="ECO:0007669"/>
    <property type="project" value="UniProtKB-EC"/>
</dbReference>
<evidence type="ECO:0000313" key="7">
    <source>
        <dbReference type="EMBL" id="MFC5466277.1"/>
    </source>
</evidence>
<dbReference type="CDD" id="cd15482">
    <property type="entry name" value="Sialidase_non-viral"/>
    <property type="match status" value="1"/>
</dbReference>
<dbReference type="InterPro" id="IPR006558">
    <property type="entry name" value="LamG-like"/>
</dbReference>
<keyword evidence="4" id="KW-0732">Signal</keyword>
<reference evidence="8" key="1">
    <citation type="journal article" date="2019" name="Int. J. Syst. Evol. Microbiol.">
        <title>The Global Catalogue of Microorganisms (GCM) 10K type strain sequencing project: providing services to taxonomists for standard genome sequencing and annotation.</title>
        <authorList>
            <consortium name="The Broad Institute Genomics Platform"/>
            <consortium name="The Broad Institute Genome Sequencing Center for Infectious Disease"/>
            <person name="Wu L."/>
            <person name="Ma J."/>
        </authorList>
    </citation>
    <scope>NUCLEOTIDE SEQUENCE [LARGE SCALE GENOMIC DNA]</scope>
    <source>
        <strain evidence="8">CGMCC 1.12237</strain>
    </source>
</reference>
<keyword evidence="7" id="KW-0326">Glycosidase</keyword>
<comment type="catalytic activity">
    <reaction evidence="1">
        <text>Hydrolysis of alpha-(2-&gt;3)-, alpha-(2-&gt;6)-, alpha-(2-&gt;8)- glycosidic linkages of terminal sialic acid residues in oligosaccharides, glycoproteins, glycolipids, colominic acid and synthetic substrates.</text>
        <dbReference type="EC" id="3.2.1.18"/>
    </reaction>
</comment>
<dbReference type="NCBIfam" id="NF047446">
    <property type="entry name" value="barrel_OmpL47"/>
    <property type="match status" value="1"/>
</dbReference>
<dbReference type="InterPro" id="IPR025883">
    <property type="entry name" value="Cadherin-like_domain"/>
</dbReference>
<evidence type="ECO:0000256" key="2">
    <source>
        <dbReference type="ARBA" id="ARBA00009348"/>
    </source>
</evidence>
<evidence type="ECO:0000256" key="3">
    <source>
        <dbReference type="ARBA" id="ARBA00012733"/>
    </source>
</evidence>
<keyword evidence="8" id="KW-1185">Reference proteome</keyword>
<keyword evidence="5" id="KW-1015">Disulfide bond</keyword>
<dbReference type="RefSeq" id="WP_382354080.1">
    <property type="nucleotide sequence ID" value="NZ_JBHSMC010000024.1"/>
</dbReference>
<dbReference type="SUPFAM" id="SSF50939">
    <property type="entry name" value="Sialidases"/>
    <property type="match status" value="1"/>
</dbReference>
<dbReference type="SMART" id="SM00560">
    <property type="entry name" value="LamGL"/>
    <property type="match status" value="1"/>
</dbReference>
<dbReference type="InterPro" id="IPR026856">
    <property type="entry name" value="Sialidase_fam"/>
</dbReference>
<dbReference type="EMBL" id="JBHSMC010000024">
    <property type="protein sequence ID" value="MFC5466277.1"/>
    <property type="molecule type" value="Genomic_DNA"/>
</dbReference>
<dbReference type="PANTHER" id="PTHR10628:SF30">
    <property type="entry name" value="EXO-ALPHA-SIALIDASE"/>
    <property type="match status" value="1"/>
</dbReference>
<sequence>MVKKYVTISIVMLMMFSLLGFDSRSESHAEETSELNPYFQQQDLYISGEEGYHTFRIPSIYTTQSGTLLAFAEGRKNSASDTGNIDLVLKRSFDSGMTWEPLQVVCDAGEDTCGNPTVVQDESNGRIWLFLTQNYGEDTIEEINNGTSRGVRTIWSTYSDDDGETWTEPVNRFEEVQHPDTRWDATGPGIGIQLKHGPNKGRLVIPAIGRNIQSDDHGVTWYESGRLIADTNEPTIVELTDGTLMRNDRLSSHKELRTRAISISKDQGETWSEAYYSPELIDPIVEASIIRYMSADNEDGNQMLLFANPAHTQLRENMTVRISYDDGTTWPVEKTVYRGHSAYSSLTMLPDGKIGLLFEGGEHSPYDKIMFATFNLDWFFVEEADLDNISFSDGSISPVFRGDIMDYRLSLYSGMEEVTVTPETSDERINITINGEPAEAGVPKIVPLAGLNEIIITSTLGDRVREYKVELDRTRPNPELLLHWDFNQIQEDGITDVTGNQHTGLLKNGAEVRPGLWGDSLYLDGSQRSHVEITNEEDLHFGTENFTFSTWVNPDRLFQQRHILMWYGTPGKEVPQWWMSVEKNGAVRMNMNGLPRAREVGVATPAGLVKPGEWTHITGVRDGGNLKIYVNGELRATSVQFDAASMDVTNTDAPPLIGFDKGGPANRDWSGYMEDLRIYKYALDPSDIRKLYLNLDDRSPVTNAEVTAGNRHDGSEWYHTDVIVKLSATDNHSGVDRTEYRLNGGVWIEYAGAISISEEGVNQLEYRSRDVAGNTEEIKTKVIKIDKATPTLSVTPDKTEIWPPNNKWVPIEIEIDAKDDTSGIASIALVSITHNEGDGQNGVKEAEFGTADTTFLLQSTRNGKGNGRVYTIVYEATDAAGNKTTSTTYVTVPHDQGKH</sequence>
<evidence type="ECO:0000313" key="8">
    <source>
        <dbReference type="Proteomes" id="UP001596147"/>
    </source>
</evidence>
<evidence type="ECO:0000256" key="5">
    <source>
        <dbReference type="ARBA" id="ARBA00023157"/>
    </source>
</evidence>
<comment type="caution">
    <text evidence="7">The sequence shown here is derived from an EMBL/GenBank/DDBJ whole genome shotgun (WGS) entry which is preliminary data.</text>
</comment>
<dbReference type="Pfam" id="PF13385">
    <property type="entry name" value="Laminin_G_3"/>
    <property type="match status" value="1"/>
</dbReference>
<dbReference type="Gene3D" id="3.30.1920.20">
    <property type="match status" value="1"/>
</dbReference>
<feature type="domain" description="LamG-like jellyroll fold" evidence="6">
    <location>
        <begin position="544"/>
        <end position="686"/>
    </location>
</feature>
<dbReference type="InterPro" id="IPR011040">
    <property type="entry name" value="Sialidase"/>
</dbReference>
<accession>A0ABW0LMQ1</accession>
<dbReference type="InterPro" id="IPR036278">
    <property type="entry name" value="Sialidase_sf"/>
</dbReference>
<evidence type="ECO:0000256" key="1">
    <source>
        <dbReference type="ARBA" id="ARBA00000427"/>
    </source>
</evidence>
<organism evidence="7 8">
    <name type="scientific">Lederbergia graminis</name>
    <dbReference type="NCBI Taxonomy" id="735518"/>
    <lineage>
        <taxon>Bacteria</taxon>
        <taxon>Bacillati</taxon>
        <taxon>Bacillota</taxon>
        <taxon>Bacilli</taxon>
        <taxon>Bacillales</taxon>
        <taxon>Bacillaceae</taxon>
        <taxon>Lederbergia</taxon>
    </lineage>
</organism>
<evidence type="ECO:0000256" key="4">
    <source>
        <dbReference type="ARBA" id="ARBA00022729"/>
    </source>
</evidence>
<evidence type="ECO:0000259" key="6">
    <source>
        <dbReference type="SMART" id="SM00560"/>
    </source>
</evidence>
<protein>
    <recommendedName>
        <fullName evidence="3">exo-alpha-sialidase</fullName>
        <ecNumber evidence="3">3.2.1.18</ecNumber>
    </recommendedName>
</protein>
<dbReference type="Pfam" id="PF13088">
    <property type="entry name" value="BNR_2"/>
    <property type="match status" value="1"/>
</dbReference>
<dbReference type="Pfam" id="PF12733">
    <property type="entry name" value="Cadherin-like"/>
    <property type="match status" value="1"/>
</dbReference>
<comment type="similarity">
    <text evidence="2">Belongs to the glycosyl hydrolase 33 family.</text>
</comment>
<dbReference type="Gene3D" id="2.60.120.200">
    <property type="match status" value="1"/>
</dbReference>
<dbReference type="EC" id="3.2.1.18" evidence="3"/>
<name>A0ABW0LMQ1_9BACI</name>
<keyword evidence="7" id="KW-0378">Hydrolase</keyword>
<gene>
    <name evidence="7" type="ORF">ACFPM4_16280</name>
</gene>
<dbReference type="SUPFAM" id="SSF49899">
    <property type="entry name" value="Concanavalin A-like lectins/glucanases"/>
    <property type="match status" value="1"/>
</dbReference>
<dbReference type="Gene3D" id="2.120.10.10">
    <property type="match status" value="1"/>
</dbReference>
<dbReference type="InterPro" id="IPR013320">
    <property type="entry name" value="ConA-like_dom_sf"/>
</dbReference>